<evidence type="ECO:0000256" key="1">
    <source>
        <dbReference type="SAM" id="SignalP"/>
    </source>
</evidence>
<feature type="signal peptide" evidence="1">
    <location>
        <begin position="1"/>
        <end position="27"/>
    </location>
</feature>
<accession>A0A7W7D986</accession>
<dbReference type="EMBL" id="JACHND010000001">
    <property type="protein sequence ID" value="MBB4702349.1"/>
    <property type="molecule type" value="Genomic_DNA"/>
</dbReference>
<protein>
    <submittedName>
        <fullName evidence="2">Uncharacterized protein</fullName>
    </submittedName>
</protein>
<comment type="caution">
    <text evidence="2">The sequence shown here is derived from an EMBL/GenBank/DDBJ whole genome shotgun (WGS) entry which is preliminary data.</text>
</comment>
<keyword evidence="3" id="KW-1185">Reference proteome</keyword>
<dbReference type="RefSeq" id="WP_184882044.1">
    <property type="nucleotide sequence ID" value="NZ_BOOV01000040.1"/>
</dbReference>
<organism evidence="2 3">
    <name type="scientific">Sphaerisporangium siamense</name>
    <dbReference type="NCBI Taxonomy" id="795645"/>
    <lineage>
        <taxon>Bacteria</taxon>
        <taxon>Bacillati</taxon>
        <taxon>Actinomycetota</taxon>
        <taxon>Actinomycetes</taxon>
        <taxon>Streptosporangiales</taxon>
        <taxon>Streptosporangiaceae</taxon>
        <taxon>Sphaerisporangium</taxon>
    </lineage>
</organism>
<dbReference type="Proteomes" id="UP000542210">
    <property type="component" value="Unassembled WGS sequence"/>
</dbReference>
<evidence type="ECO:0000313" key="3">
    <source>
        <dbReference type="Proteomes" id="UP000542210"/>
    </source>
</evidence>
<gene>
    <name evidence="2" type="ORF">BJ982_003893</name>
</gene>
<name>A0A7W7D986_9ACTN</name>
<sequence length="157" mass="17548">MTVTRKFGIALAILVAGAISVVPGAEAAQASHSTAGEKAQAAHAQALVSRVDKRKSVTCNGGRVKVWYRDYDKNRTMLREIYLTDVENYKFMSADVYWRADNGKTTIQKFGLEARSFPTVYDRQTKDVAIAKKRHPYVKIQISSVLTGKCTRYIDLN</sequence>
<feature type="chain" id="PRO_5031060165" evidence="1">
    <location>
        <begin position="28"/>
        <end position="157"/>
    </location>
</feature>
<reference evidence="2 3" key="1">
    <citation type="submission" date="2020-08" db="EMBL/GenBank/DDBJ databases">
        <title>Sequencing the genomes of 1000 actinobacteria strains.</title>
        <authorList>
            <person name="Klenk H.-P."/>
        </authorList>
    </citation>
    <scope>NUCLEOTIDE SEQUENCE [LARGE SCALE GENOMIC DNA]</scope>
    <source>
        <strain evidence="2 3">DSM 45784</strain>
    </source>
</reference>
<evidence type="ECO:0000313" key="2">
    <source>
        <dbReference type="EMBL" id="MBB4702349.1"/>
    </source>
</evidence>
<keyword evidence="1" id="KW-0732">Signal</keyword>
<proteinExistence type="predicted"/>
<dbReference type="AlphaFoldDB" id="A0A7W7D986"/>